<organism evidence="5 6">
    <name type="scientific">Rhodofomes roseus</name>
    <dbReference type="NCBI Taxonomy" id="34475"/>
    <lineage>
        <taxon>Eukaryota</taxon>
        <taxon>Fungi</taxon>
        <taxon>Dikarya</taxon>
        <taxon>Basidiomycota</taxon>
        <taxon>Agaricomycotina</taxon>
        <taxon>Agaricomycetes</taxon>
        <taxon>Polyporales</taxon>
        <taxon>Rhodofomes</taxon>
    </lineage>
</organism>
<feature type="transmembrane region" description="Helical" evidence="4">
    <location>
        <begin position="296"/>
        <end position="320"/>
    </location>
</feature>
<keyword evidence="1 3" id="KW-0853">WD repeat</keyword>
<evidence type="ECO:0000256" key="4">
    <source>
        <dbReference type="SAM" id="Phobius"/>
    </source>
</evidence>
<dbReference type="Pfam" id="PF00400">
    <property type="entry name" value="WD40"/>
    <property type="match status" value="2"/>
</dbReference>
<dbReference type="InterPro" id="IPR019775">
    <property type="entry name" value="WD40_repeat_CS"/>
</dbReference>
<sequence>MPLKYQQVARLMHSQSHCNGVTTVLFSPTGGLLASGGLDGRACVWDVATGKLQYVFCGKSAVLSMAWTSPDDTQFACGMQDGTIASCMLSDDSIRIAGFWAHRSPVETLAYNGTQLASGAHKELNIWAQSSGESWTLVAALDLPPKTAHNNGADADLSADGRLLAVSNVLTGFELFAVKNLTELEPMFALNQDVSTGHAIPVRFTHGGNAVIGGTSDGRMFIWDIYTRRKQPLSFHSRTCVLALSSRYDVKTDTFLIVTGVFNHGTPSPVVIWKAQEYYDRRLLGDVLEQPASRNIVLVCITWTITWTAVSLLAILLLLYCVELYCVVYP</sequence>
<dbReference type="STRING" id="34475.A0A4Y9YKI3"/>
<keyword evidence="4" id="KW-0812">Transmembrane</keyword>
<dbReference type="PROSITE" id="PS50082">
    <property type="entry name" value="WD_REPEATS_2"/>
    <property type="match status" value="1"/>
</dbReference>
<dbReference type="EMBL" id="SEKV01000165">
    <property type="protein sequence ID" value="TFY62460.1"/>
    <property type="molecule type" value="Genomic_DNA"/>
</dbReference>
<dbReference type="Proteomes" id="UP000298390">
    <property type="component" value="Unassembled WGS sequence"/>
</dbReference>
<evidence type="ECO:0000256" key="1">
    <source>
        <dbReference type="ARBA" id="ARBA00022574"/>
    </source>
</evidence>
<dbReference type="AlphaFoldDB" id="A0A4Y9YKI3"/>
<evidence type="ECO:0000313" key="6">
    <source>
        <dbReference type="Proteomes" id="UP000298390"/>
    </source>
</evidence>
<proteinExistence type="predicted"/>
<dbReference type="PANTHER" id="PTHR22847:SF637">
    <property type="entry name" value="WD REPEAT DOMAIN 5B"/>
    <property type="match status" value="1"/>
</dbReference>
<dbReference type="InterPro" id="IPR001680">
    <property type="entry name" value="WD40_rpt"/>
</dbReference>
<reference evidence="5 6" key="1">
    <citation type="submission" date="2019-01" db="EMBL/GenBank/DDBJ databases">
        <title>Genome sequencing of the rare red list fungi Fomitopsis rosea.</title>
        <authorList>
            <person name="Buettner E."/>
            <person name="Kellner H."/>
        </authorList>
    </citation>
    <scope>NUCLEOTIDE SEQUENCE [LARGE SCALE GENOMIC DNA]</scope>
    <source>
        <strain evidence="5 6">DSM 105464</strain>
    </source>
</reference>
<protein>
    <submittedName>
        <fullName evidence="5">Uncharacterized protein</fullName>
    </submittedName>
</protein>
<keyword evidence="4" id="KW-0472">Membrane</keyword>
<dbReference type="PROSITE" id="PS00678">
    <property type="entry name" value="WD_REPEATS_1"/>
    <property type="match status" value="1"/>
</dbReference>
<dbReference type="SUPFAM" id="SSF50978">
    <property type="entry name" value="WD40 repeat-like"/>
    <property type="match status" value="1"/>
</dbReference>
<accession>A0A4Y9YKI3</accession>
<dbReference type="InterPro" id="IPR015943">
    <property type="entry name" value="WD40/YVTN_repeat-like_dom_sf"/>
</dbReference>
<evidence type="ECO:0000313" key="5">
    <source>
        <dbReference type="EMBL" id="TFY62460.1"/>
    </source>
</evidence>
<dbReference type="GO" id="GO:1990234">
    <property type="term" value="C:transferase complex"/>
    <property type="evidence" value="ECO:0007669"/>
    <property type="project" value="UniProtKB-ARBA"/>
</dbReference>
<dbReference type="PROSITE" id="PS50294">
    <property type="entry name" value="WD_REPEATS_REGION"/>
    <property type="match status" value="1"/>
</dbReference>
<comment type="caution">
    <text evidence="5">The sequence shown here is derived from an EMBL/GenBank/DDBJ whole genome shotgun (WGS) entry which is preliminary data.</text>
</comment>
<dbReference type="PANTHER" id="PTHR22847">
    <property type="entry name" value="WD40 REPEAT PROTEIN"/>
    <property type="match status" value="1"/>
</dbReference>
<gene>
    <name evidence="5" type="ORF">EVJ58_g3838</name>
</gene>
<keyword evidence="2" id="KW-0677">Repeat</keyword>
<keyword evidence="4" id="KW-1133">Transmembrane helix</keyword>
<dbReference type="InterPro" id="IPR036322">
    <property type="entry name" value="WD40_repeat_dom_sf"/>
</dbReference>
<evidence type="ECO:0000256" key="2">
    <source>
        <dbReference type="ARBA" id="ARBA00022737"/>
    </source>
</evidence>
<evidence type="ECO:0000256" key="3">
    <source>
        <dbReference type="PROSITE-ProRule" id="PRU00221"/>
    </source>
</evidence>
<dbReference type="SMART" id="SM00320">
    <property type="entry name" value="WD40"/>
    <property type="match status" value="4"/>
</dbReference>
<dbReference type="Gene3D" id="2.130.10.10">
    <property type="entry name" value="YVTN repeat-like/Quinoprotein amine dehydrogenase"/>
    <property type="match status" value="1"/>
</dbReference>
<feature type="repeat" description="WD" evidence="3">
    <location>
        <begin position="14"/>
        <end position="55"/>
    </location>
</feature>
<name>A0A4Y9YKI3_9APHY</name>